<evidence type="ECO:0000256" key="2">
    <source>
        <dbReference type="ARBA" id="ARBA00010992"/>
    </source>
</evidence>
<keyword evidence="3 6" id="KW-0812">Transmembrane</keyword>
<comment type="subcellular location">
    <subcellularLocation>
        <location evidence="1">Membrane</location>
        <topology evidence="1">Multi-pass membrane protein</topology>
    </subcellularLocation>
</comment>
<dbReference type="PANTHER" id="PTHR48022:SF45">
    <property type="entry name" value="MAJOR FACILITATOR SUPERFAMILY (MFS) PROFILE DOMAIN-CONTAINING PROTEIN-RELATED"/>
    <property type="match status" value="1"/>
</dbReference>
<accession>A0ABR4HSU2</accession>
<evidence type="ECO:0000256" key="3">
    <source>
        <dbReference type="ARBA" id="ARBA00022692"/>
    </source>
</evidence>
<comment type="similarity">
    <text evidence="2">Belongs to the major facilitator superfamily. Sugar transporter (TC 2.A.1.1) family.</text>
</comment>
<evidence type="ECO:0000256" key="4">
    <source>
        <dbReference type="ARBA" id="ARBA00022989"/>
    </source>
</evidence>
<dbReference type="InterPro" id="IPR005828">
    <property type="entry name" value="MFS_sugar_transport-like"/>
</dbReference>
<dbReference type="InterPro" id="IPR036259">
    <property type="entry name" value="MFS_trans_sf"/>
</dbReference>
<dbReference type="InterPro" id="IPR020846">
    <property type="entry name" value="MFS_dom"/>
</dbReference>
<dbReference type="InterPro" id="IPR050360">
    <property type="entry name" value="MFS_Sugar_Transporters"/>
</dbReference>
<sequence length="148" mass="16001">MSRQGIADDIGTVVVLYTIGRIFGSLSCIYLGDLLGRRKVIFLTSAASFIGAVVMASSFSLAHFIVAWLVLDVGTGGYVAIVPVWQSGLLQTNKRGAHVVTDGISVDAGITIPLWIDTGFYFVTSNYVSWRFPLAFQVILSNKYAEST</sequence>
<reference evidence="8 9" key="1">
    <citation type="submission" date="2024-07" db="EMBL/GenBank/DDBJ databases">
        <title>Section-level genome sequencing and comparative genomics of Aspergillus sections Usti and Cavernicolus.</title>
        <authorList>
            <consortium name="Lawrence Berkeley National Laboratory"/>
            <person name="Nybo J.L."/>
            <person name="Vesth T.C."/>
            <person name="Theobald S."/>
            <person name="Frisvad J.C."/>
            <person name="Larsen T.O."/>
            <person name="Kjaerboelling I."/>
            <person name="Rothschild-Mancinelli K."/>
            <person name="Lyhne E.K."/>
            <person name="Kogle M.E."/>
            <person name="Barry K."/>
            <person name="Clum A."/>
            <person name="Na H."/>
            <person name="Ledsgaard L."/>
            <person name="Lin J."/>
            <person name="Lipzen A."/>
            <person name="Kuo A."/>
            <person name="Riley R."/>
            <person name="Mondo S."/>
            <person name="LaButti K."/>
            <person name="Haridas S."/>
            <person name="Pangalinan J."/>
            <person name="Salamov A.A."/>
            <person name="Simmons B.A."/>
            <person name="Magnuson J.K."/>
            <person name="Chen J."/>
            <person name="Drula E."/>
            <person name="Henrissat B."/>
            <person name="Wiebenga A."/>
            <person name="Lubbers R.J."/>
            <person name="Gomes A.C."/>
            <person name="Makela M.R."/>
            <person name="Stajich J."/>
            <person name="Grigoriev I.V."/>
            <person name="Mortensen U.H."/>
            <person name="De vries R.P."/>
            <person name="Baker S.E."/>
            <person name="Andersen M.R."/>
        </authorList>
    </citation>
    <scope>NUCLEOTIDE SEQUENCE [LARGE SCALE GENOMIC DNA]</scope>
    <source>
        <strain evidence="8 9">CBS 600.67</strain>
    </source>
</reference>
<protein>
    <submittedName>
        <fullName evidence="8">General substrate transporter</fullName>
    </submittedName>
</protein>
<gene>
    <name evidence="8" type="ORF">BDW59DRAFT_165649</name>
</gene>
<proteinExistence type="inferred from homology"/>
<evidence type="ECO:0000313" key="9">
    <source>
        <dbReference type="Proteomes" id="UP001610335"/>
    </source>
</evidence>
<feature type="transmembrane region" description="Helical" evidence="6">
    <location>
        <begin position="40"/>
        <end position="59"/>
    </location>
</feature>
<dbReference type="Pfam" id="PF00083">
    <property type="entry name" value="Sugar_tr"/>
    <property type="match status" value="1"/>
</dbReference>
<comment type="caution">
    <text evidence="8">The sequence shown here is derived from an EMBL/GenBank/DDBJ whole genome shotgun (WGS) entry which is preliminary data.</text>
</comment>
<feature type="domain" description="Major facilitator superfamily (MFS) profile" evidence="7">
    <location>
        <begin position="1"/>
        <end position="148"/>
    </location>
</feature>
<dbReference type="SUPFAM" id="SSF103473">
    <property type="entry name" value="MFS general substrate transporter"/>
    <property type="match status" value="1"/>
</dbReference>
<feature type="transmembrane region" description="Helical" evidence="6">
    <location>
        <begin position="65"/>
        <end position="85"/>
    </location>
</feature>
<feature type="transmembrane region" description="Helical" evidence="6">
    <location>
        <begin position="12"/>
        <end position="31"/>
    </location>
</feature>
<dbReference type="PROSITE" id="PS50850">
    <property type="entry name" value="MFS"/>
    <property type="match status" value="1"/>
</dbReference>
<evidence type="ECO:0000256" key="5">
    <source>
        <dbReference type="ARBA" id="ARBA00023136"/>
    </source>
</evidence>
<keyword evidence="4 6" id="KW-1133">Transmembrane helix</keyword>
<name>A0ABR4HSU2_9EURO</name>
<keyword evidence="5 6" id="KW-0472">Membrane</keyword>
<dbReference type="Gene3D" id="1.20.1250.20">
    <property type="entry name" value="MFS general substrate transporter like domains"/>
    <property type="match status" value="1"/>
</dbReference>
<dbReference type="Proteomes" id="UP001610335">
    <property type="component" value="Unassembled WGS sequence"/>
</dbReference>
<evidence type="ECO:0000313" key="8">
    <source>
        <dbReference type="EMBL" id="KAL2818204.1"/>
    </source>
</evidence>
<dbReference type="PANTHER" id="PTHR48022">
    <property type="entry name" value="PLASTIDIC GLUCOSE TRANSPORTER 4"/>
    <property type="match status" value="1"/>
</dbReference>
<dbReference type="EMBL" id="JBFXLS010000086">
    <property type="protein sequence ID" value="KAL2818204.1"/>
    <property type="molecule type" value="Genomic_DNA"/>
</dbReference>
<evidence type="ECO:0000259" key="7">
    <source>
        <dbReference type="PROSITE" id="PS50850"/>
    </source>
</evidence>
<evidence type="ECO:0000256" key="1">
    <source>
        <dbReference type="ARBA" id="ARBA00004141"/>
    </source>
</evidence>
<organism evidence="8 9">
    <name type="scientific">Aspergillus cavernicola</name>
    <dbReference type="NCBI Taxonomy" id="176166"/>
    <lineage>
        <taxon>Eukaryota</taxon>
        <taxon>Fungi</taxon>
        <taxon>Dikarya</taxon>
        <taxon>Ascomycota</taxon>
        <taxon>Pezizomycotina</taxon>
        <taxon>Eurotiomycetes</taxon>
        <taxon>Eurotiomycetidae</taxon>
        <taxon>Eurotiales</taxon>
        <taxon>Aspergillaceae</taxon>
        <taxon>Aspergillus</taxon>
        <taxon>Aspergillus subgen. Nidulantes</taxon>
    </lineage>
</organism>
<evidence type="ECO:0000256" key="6">
    <source>
        <dbReference type="SAM" id="Phobius"/>
    </source>
</evidence>
<keyword evidence="9" id="KW-1185">Reference proteome</keyword>